<dbReference type="SUPFAM" id="SSF48452">
    <property type="entry name" value="TPR-like"/>
    <property type="match status" value="1"/>
</dbReference>
<dbReference type="EMBL" id="LGRX02012422">
    <property type="protein sequence ID" value="KAK3267411.1"/>
    <property type="molecule type" value="Genomic_DNA"/>
</dbReference>
<keyword evidence="2" id="KW-0802">TPR repeat</keyword>
<dbReference type="PANTHER" id="PTHR22904:SF533">
    <property type="entry name" value="HSP70-HSP90 ORGANIZING PROTEIN 3"/>
    <property type="match status" value="1"/>
</dbReference>
<keyword evidence="1" id="KW-0677">Repeat</keyword>
<evidence type="ECO:0000313" key="3">
    <source>
        <dbReference type="EMBL" id="KAK3267411.1"/>
    </source>
</evidence>
<keyword evidence="4" id="KW-1185">Reference proteome</keyword>
<name>A0AAE0FY24_9CHLO</name>
<accession>A0AAE0FY24</accession>
<dbReference type="Proteomes" id="UP001190700">
    <property type="component" value="Unassembled WGS sequence"/>
</dbReference>
<reference evidence="3 4" key="1">
    <citation type="journal article" date="2015" name="Genome Biol. Evol.">
        <title>Comparative Genomics of a Bacterivorous Green Alga Reveals Evolutionary Causalities and Consequences of Phago-Mixotrophic Mode of Nutrition.</title>
        <authorList>
            <person name="Burns J.A."/>
            <person name="Paasch A."/>
            <person name="Narechania A."/>
            <person name="Kim E."/>
        </authorList>
    </citation>
    <scope>NUCLEOTIDE SEQUENCE [LARGE SCALE GENOMIC DNA]</scope>
    <source>
        <strain evidence="3 4">PLY_AMNH</strain>
    </source>
</reference>
<proteinExistence type="predicted"/>
<evidence type="ECO:0000256" key="1">
    <source>
        <dbReference type="ARBA" id="ARBA00022737"/>
    </source>
</evidence>
<comment type="caution">
    <text evidence="3">The sequence shown here is derived from an EMBL/GenBank/DDBJ whole genome shotgun (WGS) entry which is preliminary data.</text>
</comment>
<evidence type="ECO:0000313" key="4">
    <source>
        <dbReference type="Proteomes" id="UP001190700"/>
    </source>
</evidence>
<gene>
    <name evidence="3" type="ORF">CYMTET_24025</name>
</gene>
<sequence>MVQQPLKGTTTLLEFTPGTGKRFYRFVRSEAAMTAASRTVKVVSENKESGFTAKVQRDESSFRRIKAQHLKQEADAAVGKGNFRLAYTKYTESLETGPDDCDKHKVFANRSLAYCKAAKYEDALKDADHAVHLSPKWIKGHWRRGEALTD</sequence>
<dbReference type="GO" id="GO:0051879">
    <property type="term" value="F:Hsp90 protein binding"/>
    <property type="evidence" value="ECO:0007669"/>
    <property type="project" value="TreeGrafter"/>
</dbReference>
<dbReference type="PANTHER" id="PTHR22904">
    <property type="entry name" value="TPR REPEAT CONTAINING PROTEIN"/>
    <property type="match status" value="1"/>
</dbReference>
<evidence type="ECO:0000256" key="2">
    <source>
        <dbReference type="ARBA" id="ARBA00022803"/>
    </source>
</evidence>
<dbReference type="Gene3D" id="1.25.40.10">
    <property type="entry name" value="Tetratricopeptide repeat domain"/>
    <property type="match status" value="1"/>
</dbReference>
<dbReference type="InterPro" id="IPR011990">
    <property type="entry name" value="TPR-like_helical_dom_sf"/>
</dbReference>
<dbReference type="AlphaFoldDB" id="A0AAE0FY24"/>
<protein>
    <submittedName>
        <fullName evidence="3">Uncharacterized protein</fullName>
    </submittedName>
</protein>
<organism evidence="3 4">
    <name type="scientific">Cymbomonas tetramitiformis</name>
    <dbReference type="NCBI Taxonomy" id="36881"/>
    <lineage>
        <taxon>Eukaryota</taxon>
        <taxon>Viridiplantae</taxon>
        <taxon>Chlorophyta</taxon>
        <taxon>Pyramimonadophyceae</taxon>
        <taxon>Pyramimonadales</taxon>
        <taxon>Pyramimonadaceae</taxon>
        <taxon>Cymbomonas</taxon>
    </lineage>
</organism>